<sequence>MGAEMNEREALKLALEALEEPKEHIAKHRRLEAITAINKALAQEQEPVATDWERIARVQNAKLMAMCNEAGGFEKLREVMDKYKETTPPQRTWVGLDDENMKELRDANFDLLYGVRWAERKLREKNGC</sequence>
<dbReference type="EMBL" id="LR796899">
    <property type="protein sequence ID" value="CAB4173136.1"/>
    <property type="molecule type" value="Genomic_DNA"/>
</dbReference>
<organism evidence="1">
    <name type="scientific">uncultured Caudovirales phage</name>
    <dbReference type="NCBI Taxonomy" id="2100421"/>
    <lineage>
        <taxon>Viruses</taxon>
        <taxon>Duplodnaviria</taxon>
        <taxon>Heunggongvirae</taxon>
        <taxon>Uroviricota</taxon>
        <taxon>Caudoviricetes</taxon>
        <taxon>Peduoviridae</taxon>
        <taxon>Maltschvirus</taxon>
        <taxon>Maltschvirus maltsch</taxon>
    </lineage>
</organism>
<accession>A0A6J5PSV6</accession>
<reference evidence="1" key="1">
    <citation type="submission" date="2020-05" db="EMBL/GenBank/DDBJ databases">
        <authorList>
            <person name="Chiriac C."/>
            <person name="Salcher M."/>
            <person name="Ghai R."/>
            <person name="Kavagutti S V."/>
        </authorList>
    </citation>
    <scope>NUCLEOTIDE SEQUENCE</scope>
</reference>
<evidence type="ECO:0000313" key="1">
    <source>
        <dbReference type="EMBL" id="CAB4173136.1"/>
    </source>
</evidence>
<proteinExistence type="predicted"/>
<name>A0A6J5PSV6_9CAUD</name>
<protein>
    <submittedName>
        <fullName evidence="1">Uncharacterized protein</fullName>
    </submittedName>
</protein>
<gene>
    <name evidence="1" type="ORF">UFOVP953_33</name>
</gene>